<feature type="compositionally biased region" description="Basic and acidic residues" evidence="7">
    <location>
        <begin position="140"/>
        <end position="171"/>
    </location>
</feature>
<organism evidence="10 11">
    <name type="scientific">Glossina austeni</name>
    <name type="common">Savannah tsetse fly</name>
    <dbReference type="NCBI Taxonomy" id="7395"/>
    <lineage>
        <taxon>Eukaryota</taxon>
        <taxon>Metazoa</taxon>
        <taxon>Ecdysozoa</taxon>
        <taxon>Arthropoda</taxon>
        <taxon>Hexapoda</taxon>
        <taxon>Insecta</taxon>
        <taxon>Pterygota</taxon>
        <taxon>Neoptera</taxon>
        <taxon>Endopterygota</taxon>
        <taxon>Diptera</taxon>
        <taxon>Brachycera</taxon>
        <taxon>Muscomorpha</taxon>
        <taxon>Hippoboscoidea</taxon>
        <taxon>Glossinidae</taxon>
        <taxon>Glossina</taxon>
    </lineage>
</organism>
<keyword evidence="4 6" id="KW-0648">Protein biosynthesis</keyword>
<dbReference type="PANTHER" id="PTHR43097">
    <property type="entry name" value="GLUTAMINE-TRNA LIGASE"/>
    <property type="match status" value="1"/>
</dbReference>
<dbReference type="InterPro" id="IPR020058">
    <property type="entry name" value="Glu/Gln-tRNA-synth_Ib_cat-dom"/>
</dbReference>
<dbReference type="GO" id="GO:0006425">
    <property type="term" value="P:glutaminyl-tRNA aminoacylation"/>
    <property type="evidence" value="ECO:0007669"/>
    <property type="project" value="InterPro"/>
</dbReference>
<evidence type="ECO:0000313" key="11">
    <source>
        <dbReference type="Proteomes" id="UP000078200"/>
    </source>
</evidence>
<evidence type="ECO:0008006" key="12">
    <source>
        <dbReference type="Google" id="ProtNLM"/>
    </source>
</evidence>
<feature type="domain" description="Glutaminyl-tRNA synthetase class Ib non-specific RNA-binding" evidence="9">
    <location>
        <begin position="138"/>
        <end position="215"/>
    </location>
</feature>
<proteinExistence type="inferred from homology"/>
<dbReference type="EnsemblMetazoa" id="GAUT026048-RA">
    <property type="protein sequence ID" value="GAUT026048-PA"/>
    <property type="gene ID" value="GAUT026048"/>
</dbReference>
<feature type="domain" description="Glutamyl/glutaminyl-tRNA synthetase class Ib catalytic" evidence="8">
    <location>
        <begin position="225"/>
        <end position="327"/>
    </location>
</feature>
<evidence type="ECO:0000256" key="2">
    <source>
        <dbReference type="ARBA" id="ARBA00022741"/>
    </source>
</evidence>
<evidence type="ECO:0000256" key="3">
    <source>
        <dbReference type="ARBA" id="ARBA00022840"/>
    </source>
</evidence>
<dbReference type="Gene3D" id="3.40.50.620">
    <property type="entry name" value="HUPs"/>
    <property type="match status" value="1"/>
</dbReference>
<protein>
    <recommendedName>
        <fullName evidence="12">Glutaminyl-tRNA synthetase</fullName>
    </recommendedName>
</protein>
<comment type="similarity">
    <text evidence="6">Belongs to the class-I aminoacyl-tRNA synthetase family.</text>
</comment>
<evidence type="ECO:0000256" key="5">
    <source>
        <dbReference type="ARBA" id="ARBA00023146"/>
    </source>
</evidence>
<keyword evidence="2 6" id="KW-0547">Nucleotide-binding</keyword>
<dbReference type="VEuPathDB" id="VectorBase:GAUT026048"/>
<dbReference type="InterPro" id="IPR000924">
    <property type="entry name" value="Glu/Gln-tRNA-synth"/>
</dbReference>
<dbReference type="InterPro" id="IPR050132">
    <property type="entry name" value="Gln/Glu-tRNA_Ligase"/>
</dbReference>
<evidence type="ECO:0000256" key="4">
    <source>
        <dbReference type="ARBA" id="ARBA00022917"/>
    </source>
</evidence>
<dbReference type="Pfam" id="PF00749">
    <property type="entry name" value="tRNA-synt_1c"/>
    <property type="match status" value="1"/>
</dbReference>
<dbReference type="SUPFAM" id="SSF52374">
    <property type="entry name" value="Nucleotidylyl transferase"/>
    <property type="match status" value="1"/>
</dbReference>
<sequence length="327" mass="37021">MLIDSPTLLGYVASRIDELRNFFPVPTWSPRSFGWCFTDGWWLLALEDNESLDLPRLLPIMACTTSDGARVASTRVRASSKLISLFANGLMPAGPVSHILFFNLPLFVWEFLQNDPPQLISFFGSLGTFTNVDKWRLTEGDLKPSTKSDKKKDKSKASDKGDSNKSLKKENNMANDEGAHTIGELTKTKVHFHAPGENQKTDGYMVTNNTENLLKQRLLVTGGCVQTRFPPEPNGILHIGYAKAININFGYAAAYGGICYLRYDDTNFENEEEKFFTGIRDMVEWLGYKPYKITHSSDYFQQLYEWAVILIRKGLAYVCHQNAEEMK</sequence>
<dbReference type="STRING" id="7395.A0A1A9V4W8"/>
<dbReference type="GO" id="GO:0004819">
    <property type="term" value="F:glutamine-tRNA ligase activity"/>
    <property type="evidence" value="ECO:0007669"/>
    <property type="project" value="InterPro"/>
</dbReference>
<dbReference type="InterPro" id="IPR014729">
    <property type="entry name" value="Rossmann-like_a/b/a_fold"/>
</dbReference>
<dbReference type="GO" id="GO:0017101">
    <property type="term" value="C:aminoacyl-tRNA synthetase multienzyme complex"/>
    <property type="evidence" value="ECO:0007669"/>
    <property type="project" value="TreeGrafter"/>
</dbReference>
<dbReference type="GO" id="GO:0005829">
    <property type="term" value="C:cytosol"/>
    <property type="evidence" value="ECO:0007669"/>
    <property type="project" value="TreeGrafter"/>
</dbReference>
<evidence type="ECO:0000259" key="9">
    <source>
        <dbReference type="Pfam" id="PF04557"/>
    </source>
</evidence>
<dbReference type="Pfam" id="PF04557">
    <property type="entry name" value="tRNA_synt_1c_R2"/>
    <property type="match status" value="1"/>
</dbReference>
<accession>A0A1A9V4W8</accession>
<keyword evidence="1 6" id="KW-0436">Ligase</keyword>
<feature type="region of interest" description="Disordered" evidence="7">
    <location>
        <begin position="140"/>
        <end position="178"/>
    </location>
</feature>
<dbReference type="PRINTS" id="PR00987">
    <property type="entry name" value="TRNASYNTHGLU"/>
</dbReference>
<dbReference type="Proteomes" id="UP000078200">
    <property type="component" value="Unassembled WGS sequence"/>
</dbReference>
<dbReference type="AlphaFoldDB" id="A0A1A9V4W8"/>
<evidence type="ECO:0000256" key="1">
    <source>
        <dbReference type="ARBA" id="ARBA00022598"/>
    </source>
</evidence>
<keyword evidence="3 6" id="KW-0067">ATP-binding</keyword>
<evidence type="ECO:0000313" key="10">
    <source>
        <dbReference type="EnsemblMetazoa" id="GAUT026048-PA"/>
    </source>
</evidence>
<dbReference type="InterPro" id="IPR007638">
    <property type="entry name" value="Gln-tRNA-synth_Ib_RNA-bd_2"/>
</dbReference>
<evidence type="ECO:0000259" key="8">
    <source>
        <dbReference type="Pfam" id="PF00749"/>
    </source>
</evidence>
<name>A0A1A9V4W8_GLOAU</name>
<dbReference type="GO" id="GO:0005524">
    <property type="term" value="F:ATP binding"/>
    <property type="evidence" value="ECO:0007669"/>
    <property type="project" value="UniProtKB-KW"/>
</dbReference>
<evidence type="ECO:0000256" key="6">
    <source>
        <dbReference type="RuleBase" id="RU363037"/>
    </source>
</evidence>
<keyword evidence="11" id="KW-1185">Reference proteome</keyword>
<evidence type="ECO:0000256" key="7">
    <source>
        <dbReference type="SAM" id="MobiDB-lite"/>
    </source>
</evidence>
<keyword evidence="5 6" id="KW-0030">Aminoacyl-tRNA synthetase</keyword>
<reference evidence="10" key="1">
    <citation type="submission" date="2020-05" db="UniProtKB">
        <authorList>
            <consortium name="EnsemblMetazoa"/>
        </authorList>
    </citation>
    <scope>IDENTIFICATION</scope>
    <source>
        <strain evidence="10">TTRI</strain>
    </source>
</reference>
<dbReference type="PANTHER" id="PTHR43097:SF4">
    <property type="entry name" value="GLUTAMINE--TRNA LIGASE"/>
    <property type="match status" value="1"/>
</dbReference>